<dbReference type="Gene3D" id="2.40.50.100">
    <property type="match status" value="1"/>
</dbReference>
<sequence>MPDVVVPPMGESIKEGTIAAVLKQVGAAVREDEVIAQIETDKVTIDVKAPAAGFLHKVLVKPSDLVTAGQLVAVVGAEAVAGGAASAAATPAAPAAAAAAAPASTSGRAPAIKFPPRVTAAGVRISSLSDGEYEKALAAASTASTPAAAAAPAAATPAAAAPTMAEAKPAVAPHPMSAMKAATMGAAKNKNRLTYVTRPDGRGGPPRRELTARELELINLGGAQ</sequence>
<name>A0A2K3DY19_CHLRE</name>
<dbReference type="PaxDb" id="3055-EDP04488"/>
<dbReference type="GeneID" id="5717441"/>
<dbReference type="RefSeq" id="XP_001691998.2">
    <property type="nucleotide sequence ID" value="XM_001691946.2"/>
</dbReference>
<dbReference type="CDD" id="cd06849">
    <property type="entry name" value="lipoyl_domain"/>
    <property type="match status" value="1"/>
</dbReference>
<dbReference type="GO" id="GO:0005739">
    <property type="term" value="C:mitochondrion"/>
    <property type="evidence" value="ECO:0000318"/>
    <property type="project" value="GO_Central"/>
</dbReference>
<evidence type="ECO:0000259" key="4">
    <source>
        <dbReference type="PROSITE" id="PS50968"/>
    </source>
</evidence>
<dbReference type="KEGG" id="cre:CHLRE_03g185600v5"/>
<dbReference type="GO" id="GO:0006099">
    <property type="term" value="P:tricarboxylic acid cycle"/>
    <property type="evidence" value="ECO:0000318"/>
    <property type="project" value="GO_Central"/>
</dbReference>
<dbReference type="InterPro" id="IPR050537">
    <property type="entry name" value="2-oxoacid_dehydrogenase"/>
</dbReference>
<feature type="domain" description="Lipoyl-binding" evidence="4">
    <location>
        <begin position="1"/>
        <end position="76"/>
    </location>
</feature>
<dbReference type="InterPro" id="IPR000089">
    <property type="entry name" value="Biotin_lipoyl"/>
</dbReference>
<dbReference type="AlphaFoldDB" id="A0A2K3DY19"/>
<dbReference type="STRING" id="3055.A0A2K3DY19"/>
<dbReference type="InterPro" id="IPR003016">
    <property type="entry name" value="2-oxoA_DH_lipoyl-BS"/>
</dbReference>
<reference evidence="5 6" key="1">
    <citation type="journal article" date="2007" name="Science">
        <title>The Chlamydomonas genome reveals the evolution of key animal and plant functions.</title>
        <authorList>
            <person name="Merchant S.S."/>
            <person name="Prochnik S.E."/>
            <person name="Vallon O."/>
            <person name="Harris E.H."/>
            <person name="Karpowicz S.J."/>
            <person name="Witman G.B."/>
            <person name="Terry A."/>
            <person name="Salamov A."/>
            <person name="Fritz-Laylin L.K."/>
            <person name="Marechal-Drouard L."/>
            <person name="Marshall W.F."/>
            <person name="Qu L.H."/>
            <person name="Nelson D.R."/>
            <person name="Sanderfoot A.A."/>
            <person name="Spalding M.H."/>
            <person name="Kapitonov V.V."/>
            <person name="Ren Q."/>
            <person name="Ferris P."/>
            <person name="Lindquist E."/>
            <person name="Shapiro H."/>
            <person name="Lucas S.M."/>
            <person name="Grimwood J."/>
            <person name="Schmutz J."/>
            <person name="Cardol P."/>
            <person name="Cerutti H."/>
            <person name="Chanfreau G."/>
            <person name="Chen C.L."/>
            <person name="Cognat V."/>
            <person name="Croft M.T."/>
            <person name="Dent R."/>
            <person name="Dutcher S."/>
            <person name="Fernandez E."/>
            <person name="Fukuzawa H."/>
            <person name="Gonzalez-Ballester D."/>
            <person name="Gonzalez-Halphen D."/>
            <person name="Hallmann A."/>
            <person name="Hanikenne M."/>
            <person name="Hippler M."/>
            <person name="Inwood W."/>
            <person name="Jabbari K."/>
            <person name="Kalanon M."/>
            <person name="Kuras R."/>
            <person name="Lefebvre P.A."/>
            <person name="Lemaire S.D."/>
            <person name="Lobanov A.V."/>
            <person name="Lohr M."/>
            <person name="Manuell A."/>
            <person name="Meier I."/>
            <person name="Mets L."/>
            <person name="Mittag M."/>
            <person name="Mittelmeier T."/>
            <person name="Moroney J.V."/>
            <person name="Moseley J."/>
            <person name="Napoli C."/>
            <person name="Nedelcu A.M."/>
            <person name="Niyogi K."/>
            <person name="Novoselov S.V."/>
            <person name="Paulsen I.T."/>
            <person name="Pazour G."/>
            <person name="Purton S."/>
            <person name="Ral J.P."/>
            <person name="Riano-Pachon D.M."/>
            <person name="Riekhof W."/>
            <person name="Rymarquis L."/>
            <person name="Schroda M."/>
            <person name="Stern D."/>
            <person name="Umen J."/>
            <person name="Willows R."/>
            <person name="Wilson N."/>
            <person name="Zimmer S.L."/>
            <person name="Allmer J."/>
            <person name="Balk J."/>
            <person name="Bisova K."/>
            <person name="Chen C.J."/>
            <person name="Elias M."/>
            <person name="Gendler K."/>
            <person name="Hauser C."/>
            <person name="Lamb M.R."/>
            <person name="Ledford H."/>
            <person name="Long J.C."/>
            <person name="Minagawa J."/>
            <person name="Page M.D."/>
            <person name="Pan J."/>
            <person name="Pootakham W."/>
            <person name="Roje S."/>
            <person name="Rose A."/>
            <person name="Stahlberg E."/>
            <person name="Terauchi A.M."/>
            <person name="Yang P."/>
            <person name="Ball S."/>
            <person name="Bowler C."/>
            <person name="Dieckmann C.L."/>
            <person name="Gladyshev V.N."/>
            <person name="Green P."/>
            <person name="Jorgensen R."/>
            <person name="Mayfield S."/>
            <person name="Mueller-Roeber B."/>
            <person name="Rajamani S."/>
            <person name="Sayre R.T."/>
            <person name="Brokstein P."/>
            <person name="Dubchak I."/>
            <person name="Goodstein D."/>
            <person name="Hornick L."/>
            <person name="Huang Y.W."/>
            <person name="Jhaveri J."/>
            <person name="Luo Y."/>
            <person name="Martinez D."/>
            <person name="Ngau W.C."/>
            <person name="Otillar B."/>
            <person name="Poliakov A."/>
            <person name="Porter A."/>
            <person name="Szajkowski L."/>
            <person name="Werner G."/>
            <person name="Zhou K."/>
            <person name="Grigoriev I.V."/>
            <person name="Rokhsar D.S."/>
            <person name="Grossman A.R."/>
        </authorList>
    </citation>
    <scope>NUCLEOTIDE SEQUENCE [LARGE SCALE GENOMIC DNA]</scope>
    <source>
        <strain evidence="6">CC-503</strain>
    </source>
</reference>
<evidence type="ECO:0000313" key="5">
    <source>
        <dbReference type="EMBL" id="PNW85420.1"/>
    </source>
</evidence>
<evidence type="ECO:0000256" key="2">
    <source>
        <dbReference type="ARBA" id="ARBA00022823"/>
    </source>
</evidence>
<comment type="similarity">
    <text evidence="1">Belongs to the 2-oxoacid dehydrogenase family.</text>
</comment>
<dbReference type="InterPro" id="IPR011053">
    <property type="entry name" value="Single_hybrid_motif"/>
</dbReference>
<dbReference type="PANTHER" id="PTHR43416:SF5">
    <property type="entry name" value="DIHYDROLIPOYLLYSINE-RESIDUE SUCCINYLTRANSFERASE COMPONENT OF 2-OXOGLUTARATE DEHYDROGENASE COMPLEX, MITOCHONDRIAL"/>
    <property type="match status" value="1"/>
</dbReference>
<protein>
    <recommendedName>
        <fullName evidence="4">Lipoyl-binding domain-containing protein</fullName>
    </recommendedName>
</protein>
<dbReference type="EMBL" id="CM008964">
    <property type="protein sequence ID" value="PNW85420.1"/>
    <property type="molecule type" value="Genomic_DNA"/>
</dbReference>
<dbReference type="Gramene" id="PNW85420">
    <property type="protein sequence ID" value="PNW85420"/>
    <property type="gene ID" value="CHLRE_03g185600v5"/>
</dbReference>
<dbReference type="Pfam" id="PF00364">
    <property type="entry name" value="Biotin_lipoyl"/>
    <property type="match status" value="1"/>
</dbReference>
<dbReference type="Proteomes" id="UP000006906">
    <property type="component" value="Chromosome 3"/>
</dbReference>
<dbReference type="PANTHER" id="PTHR43416">
    <property type="entry name" value="DIHYDROLIPOYLLYSINE-RESIDUE SUCCINYLTRANSFERASE COMPONENT OF 2-OXOGLUTARATE DEHYDROGENASE COMPLEX, MITOCHONDRIAL-RELATED"/>
    <property type="match status" value="1"/>
</dbReference>
<evidence type="ECO:0000256" key="3">
    <source>
        <dbReference type="ARBA" id="ARBA00022946"/>
    </source>
</evidence>
<keyword evidence="2" id="KW-0450">Lipoyl</keyword>
<gene>
    <name evidence="5" type="ORF">CHLRE_03g185600v5</name>
</gene>
<keyword evidence="6" id="KW-1185">Reference proteome</keyword>
<proteinExistence type="inferred from homology"/>
<dbReference type="PROSITE" id="PS50968">
    <property type="entry name" value="BIOTINYL_LIPOYL"/>
    <property type="match status" value="1"/>
</dbReference>
<dbReference type="PROSITE" id="PS00189">
    <property type="entry name" value="LIPOYL"/>
    <property type="match status" value="1"/>
</dbReference>
<dbReference type="OMA" id="NMRFESI"/>
<dbReference type="OrthoDB" id="5391403at2759"/>
<keyword evidence="3" id="KW-0809">Transit peptide</keyword>
<accession>A0A2K3DY19</accession>
<dbReference type="InParanoid" id="A0A2K3DY19"/>
<dbReference type="GO" id="GO:0004149">
    <property type="term" value="F:dihydrolipoyllysine-residue succinyltransferase activity"/>
    <property type="evidence" value="ECO:0000318"/>
    <property type="project" value="GO_Central"/>
</dbReference>
<organism evidence="5 6">
    <name type="scientific">Chlamydomonas reinhardtii</name>
    <name type="common">Chlamydomonas smithii</name>
    <dbReference type="NCBI Taxonomy" id="3055"/>
    <lineage>
        <taxon>Eukaryota</taxon>
        <taxon>Viridiplantae</taxon>
        <taxon>Chlorophyta</taxon>
        <taxon>core chlorophytes</taxon>
        <taxon>Chlorophyceae</taxon>
        <taxon>CS clade</taxon>
        <taxon>Chlamydomonadales</taxon>
        <taxon>Chlamydomonadaceae</taxon>
        <taxon>Chlamydomonas</taxon>
    </lineage>
</organism>
<dbReference type="SUPFAM" id="SSF51230">
    <property type="entry name" value="Single hybrid motif"/>
    <property type="match status" value="1"/>
</dbReference>
<evidence type="ECO:0000256" key="1">
    <source>
        <dbReference type="ARBA" id="ARBA00007317"/>
    </source>
</evidence>
<evidence type="ECO:0000313" key="6">
    <source>
        <dbReference type="Proteomes" id="UP000006906"/>
    </source>
</evidence>